<feature type="region of interest" description="Disordered" evidence="2">
    <location>
        <begin position="390"/>
        <end position="543"/>
    </location>
</feature>
<evidence type="ECO:0000313" key="3">
    <source>
        <dbReference type="EMBL" id="KAK7870898.1"/>
    </source>
</evidence>
<dbReference type="Proteomes" id="UP001378592">
    <property type="component" value="Unassembled WGS sequence"/>
</dbReference>
<dbReference type="EMBL" id="JAZDUA010000049">
    <property type="protein sequence ID" value="KAK7870898.1"/>
    <property type="molecule type" value="Genomic_DNA"/>
</dbReference>
<feature type="compositionally biased region" description="Polar residues" evidence="2">
    <location>
        <begin position="414"/>
        <end position="424"/>
    </location>
</feature>
<reference evidence="3 4" key="1">
    <citation type="submission" date="2024-03" db="EMBL/GenBank/DDBJ databases">
        <title>The genome assembly and annotation of the cricket Gryllus longicercus Weissman &amp; Gray.</title>
        <authorList>
            <person name="Szrajer S."/>
            <person name="Gray D."/>
            <person name="Ylla G."/>
        </authorList>
    </citation>
    <scope>NUCLEOTIDE SEQUENCE [LARGE SCALE GENOMIC DNA]</scope>
    <source>
        <strain evidence="3">DAG 2021-001</strain>
        <tissue evidence="3">Whole body minus gut</tissue>
    </source>
</reference>
<keyword evidence="4" id="KW-1185">Reference proteome</keyword>
<keyword evidence="1" id="KW-0175">Coiled coil</keyword>
<evidence type="ECO:0000256" key="2">
    <source>
        <dbReference type="SAM" id="MobiDB-lite"/>
    </source>
</evidence>
<feature type="compositionally biased region" description="Polar residues" evidence="2">
    <location>
        <begin position="433"/>
        <end position="443"/>
    </location>
</feature>
<evidence type="ECO:0000313" key="4">
    <source>
        <dbReference type="Proteomes" id="UP001378592"/>
    </source>
</evidence>
<dbReference type="AlphaFoldDB" id="A0AAN9Z782"/>
<feature type="compositionally biased region" description="Polar residues" evidence="2">
    <location>
        <begin position="460"/>
        <end position="476"/>
    </location>
</feature>
<feature type="coiled-coil region" evidence="1">
    <location>
        <begin position="201"/>
        <end position="228"/>
    </location>
</feature>
<feature type="compositionally biased region" description="Basic and acidic residues" evidence="2">
    <location>
        <begin position="480"/>
        <end position="496"/>
    </location>
</feature>
<name>A0AAN9Z782_9ORTH</name>
<protein>
    <submittedName>
        <fullName evidence="3">Uncharacterized protein</fullName>
    </submittedName>
</protein>
<evidence type="ECO:0000256" key="1">
    <source>
        <dbReference type="SAM" id="Coils"/>
    </source>
</evidence>
<feature type="compositionally biased region" description="Polar residues" evidence="2">
    <location>
        <begin position="497"/>
        <end position="514"/>
    </location>
</feature>
<comment type="caution">
    <text evidence="3">The sequence shown here is derived from an EMBL/GenBank/DDBJ whole genome shotgun (WGS) entry which is preliminary data.</text>
</comment>
<gene>
    <name evidence="3" type="ORF">R5R35_005487</name>
</gene>
<organism evidence="3 4">
    <name type="scientific">Gryllus longicercus</name>
    <dbReference type="NCBI Taxonomy" id="2509291"/>
    <lineage>
        <taxon>Eukaryota</taxon>
        <taxon>Metazoa</taxon>
        <taxon>Ecdysozoa</taxon>
        <taxon>Arthropoda</taxon>
        <taxon>Hexapoda</taxon>
        <taxon>Insecta</taxon>
        <taxon>Pterygota</taxon>
        <taxon>Neoptera</taxon>
        <taxon>Polyneoptera</taxon>
        <taxon>Orthoptera</taxon>
        <taxon>Ensifera</taxon>
        <taxon>Gryllidea</taxon>
        <taxon>Grylloidea</taxon>
        <taxon>Gryllidae</taxon>
        <taxon>Gryllinae</taxon>
        <taxon>Gryllus</taxon>
    </lineage>
</organism>
<sequence>MDVSSLIDLNSTLDEGVTSVPLLPLPRINSPYEGDVSNDENNPFDWAVQAVSDIDDPFELVFKKAQELESKKSDHSACEDTILKCKKVKNEMGVLDSKNSREIGNNDKKESECKKGIAQYQNNHKILKCITPDVVQSANYLLNAQQRNQSDSSETLKPKYCSTPVHHVAGAKRKLEEEYSPISSKKPSSSLFNISPASVVKARVEKCIAEAEKRFKKHSQEREKLNGRQSLDSLMPHYVHSSYQRDLTFQCDPSSHEKYSLDFVSSEDSKNKLTHSFRNLQKPKNIGNFSEETFTLSHKVDSHAFRRSWGPEDDLSQHEARFMATLLKATADYQGHTLANESVVTFVDLDSEEEDGCEEKKKLEEIKEKLSAEFQPTNPVNFEVLKDHTEIKMPKRVQRSPETVQVGLPIEQKNPGTEKSSKSVMSKVLGKMQSFSPRKSTSSPKERDSVESSGGVNGKLPSQISVNRSRSDSTIHSLKKKEQMEKPSKWALKETSRFSNAVQSPQTKQKQAVNSGRVIKPPKPLPKMFRNKKNLLTGKENKP</sequence>
<accession>A0AAN9Z782</accession>
<proteinExistence type="predicted"/>